<feature type="region of interest" description="Disordered" evidence="1">
    <location>
        <begin position="128"/>
        <end position="333"/>
    </location>
</feature>
<keyword evidence="3" id="KW-1185">Reference proteome</keyword>
<dbReference type="Proteomes" id="UP000828390">
    <property type="component" value="Unassembled WGS sequence"/>
</dbReference>
<organism evidence="2 3">
    <name type="scientific">Dreissena polymorpha</name>
    <name type="common">Zebra mussel</name>
    <name type="synonym">Mytilus polymorpha</name>
    <dbReference type="NCBI Taxonomy" id="45954"/>
    <lineage>
        <taxon>Eukaryota</taxon>
        <taxon>Metazoa</taxon>
        <taxon>Spiralia</taxon>
        <taxon>Lophotrochozoa</taxon>
        <taxon>Mollusca</taxon>
        <taxon>Bivalvia</taxon>
        <taxon>Autobranchia</taxon>
        <taxon>Heteroconchia</taxon>
        <taxon>Euheterodonta</taxon>
        <taxon>Imparidentia</taxon>
        <taxon>Neoheterodontei</taxon>
        <taxon>Myida</taxon>
        <taxon>Dreissenoidea</taxon>
        <taxon>Dreissenidae</taxon>
        <taxon>Dreissena</taxon>
    </lineage>
</organism>
<name>A0A9D4S2D1_DREPO</name>
<feature type="compositionally biased region" description="Basic and acidic residues" evidence="1">
    <location>
        <begin position="177"/>
        <end position="192"/>
    </location>
</feature>
<proteinExistence type="predicted"/>
<protein>
    <submittedName>
        <fullName evidence="2">Uncharacterized protein</fullName>
    </submittedName>
</protein>
<gene>
    <name evidence="2" type="ORF">DPMN_011313</name>
</gene>
<dbReference type="AlphaFoldDB" id="A0A9D4S2D1"/>
<feature type="compositionally biased region" description="Basic and acidic residues" evidence="1">
    <location>
        <begin position="222"/>
        <end position="294"/>
    </location>
</feature>
<evidence type="ECO:0000313" key="2">
    <source>
        <dbReference type="EMBL" id="KAH3887297.1"/>
    </source>
</evidence>
<reference evidence="2" key="2">
    <citation type="submission" date="2020-11" db="EMBL/GenBank/DDBJ databases">
        <authorList>
            <person name="McCartney M.A."/>
            <person name="Auch B."/>
            <person name="Kono T."/>
            <person name="Mallez S."/>
            <person name="Becker A."/>
            <person name="Gohl D.M."/>
            <person name="Silverstein K.A.T."/>
            <person name="Koren S."/>
            <person name="Bechman K.B."/>
            <person name="Herman A."/>
            <person name="Abrahante J.E."/>
            <person name="Garbe J."/>
        </authorList>
    </citation>
    <scope>NUCLEOTIDE SEQUENCE</scope>
    <source>
        <strain evidence="2">Duluth1</strain>
        <tissue evidence="2">Whole animal</tissue>
    </source>
</reference>
<reference evidence="2" key="1">
    <citation type="journal article" date="2019" name="bioRxiv">
        <title>The Genome of the Zebra Mussel, Dreissena polymorpha: A Resource for Invasive Species Research.</title>
        <authorList>
            <person name="McCartney M.A."/>
            <person name="Auch B."/>
            <person name="Kono T."/>
            <person name="Mallez S."/>
            <person name="Zhang Y."/>
            <person name="Obille A."/>
            <person name="Becker A."/>
            <person name="Abrahante J.E."/>
            <person name="Garbe J."/>
            <person name="Badalamenti J.P."/>
            <person name="Herman A."/>
            <person name="Mangelson H."/>
            <person name="Liachko I."/>
            <person name="Sullivan S."/>
            <person name="Sone E.D."/>
            <person name="Koren S."/>
            <person name="Silverstein K.A.T."/>
            <person name="Beckman K.B."/>
            <person name="Gohl D.M."/>
        </authorList>
    </citation>
    <scope>NUCLEOTIDE SEQUENCE</scope>
    <source>
        <strain evidence="2">Duluth1</strain>
        <tissue evidence="2">Whole animal</tissue>
    </source>
</reference>
<dbReference type="EMBL" id="JAIWYP010000001">
    <property type="protein sequence ID" value="KAH3887297.1"/>
    <property type="molecule type" value="Genomic_DNA"/>
</dbReference>
<evidence type="ECO:0000313" key="3">
    <source>
        <dbReference type="Proteomes" id="UP000828390"/>
    </source>
</evidence>
<accession>A0A9D4S2D1</accession>
<feature type="compositionally biased region" description="Basic and acidic residues" evidence="1">
    <location>
        <begin position="200"/>
        <end position="213"/>
    </location>
</feature>
<comment type="caution">
    <text evidence="2">The sequence shown here is derived from an EMBL/GenBank/DDBJ whole genome shotgun (WGS) entry which is preliminary data.</text>
</comment>
<feature type="compositionally biased region" description="Basic and acidic residues" evidence="1">
    <location>
        <begin position="150"/>
        <end position="166"/>
    </location>
</feature>
<evidence type="ECO:0000256" key="1">
    <source>
        <dbReference type="SAM" id="MobiDB-lite"/>
    </source>
</evidence>
<sequence length="333" mass="37911">GGLLAITTSLNLFCCWSTGILPTCRLLPLTTALATTLFYIVFSRTPHTSSSHPMKAAWQLANLGQALTKRQFPGVFRKAWVRVAKLENAVHVFLKCGIFTFDPKNIDMTKLDPSKAIIREVDGEIESSPAQVTAQVTQNDETVKPASTGEIEKENQDRHTQEKSETEMNTEPIMEIGYKERRDGGKESLRQTKDKRRTSLRHEIKSTKHHETALPKSLSVKEALKILNEREDKKKNDEEAKKQRQLLRTEMRKQKLEEKDKKKALREEAKKKREEERSLKAALKEAKQKRRESSSESLESDMNETPRLADTDDDIDEERSCTGCGSDEGDIDK</sequence>
<feature type="non-terminal residue" evidence="2">
    <location>
        <position position="333"/>
    </location>
</feature>
<feature type="compositionally biased region" description="Polar residues" evidence="1">
    <location>
        <begin position="128"/>
        <end position="140"/>
    </location>
</feature>